<dbReference type="Proteomes" id="UP000198431">
    <property type="component" value="Unassembled WGS sequence"/>
</dbReference>
<dbReference type="Pfam" id="PF07980">
    <property type="entry name" value="SusD_RagB"/>
    <property type="match status" value="1"/>
</dbReference>
<keyword evidence="3" id="KW-0732">Signal</keyword>
<name>A0AB36NYY9_9FLAO</name>
<dbReference type="Pfam" id="PF14322">
    <property type="entry name" value="SusD-like_3"/>
    <property type="match status" value="1"/>
</dbReference>
<dbReference type="RefSeq" id="WP_073395317.1">
    <property type="nucleotide sequence ID" value="NZ_FRBX01000003.1"/>
</dbReference>
<evidence type="ECO:0000313" key="8">
    <source>
        <dbReference type="EMBL" id="OXB03158.1"/>
    </source>
</evidence>
<evidence type="ECO:0000256" key="3">
    <source>
        <dbReference type="ARBA" id="ARBA00022729"/>
    </source>
</evidence>
<evidence type="ECO:0000313" key="10">
    <source>
        <dbReference type="Proteomes" id="UP000184216"/>
    </source>
</evidence>
<comment type="caution">
    <text evidence="8">The sequence shown here is derived from an EMBL/GenBank/DDBJ whole genome shotgun (WGS) entry which is preliminary data.</text>
</comment>
<accession>A0AB36NYY9</accession>
<proteinExistence type="inferred from homology"/>
<reference evidence="9 10" key="2">
    <citation type="submission" date="2016-11" db="EMBL/GenBank/DDBJ databases">
        <authorList>
            <person name="Varghese N."/>
            <person name="Submissions S."/>
        </authorList>
    </citation>
    <scope>NUCLEOTIDE SEQUENCE [LARGE SCALE GENOMIC DNA]</scope>
    <source>
        <strain evidence="9 10">DSM 6368</strain>
    </source>
</reference>
<evidence type="ECO:0000259" key="7">
    <source>
        <dbReference type="Pfam" id="PF14322"/>
    </source>
</evidence>
<evidence type="ECO:0000313" key="9">
    <source>
        <dbReference type="EMBL" id="SHM47181.1"/>
    </source>
</evidence>
<dbReference type="InterPro" id="IPR012944">
    <property type="entry name" value="SusD_RagB_dom"/>
</dbReference>
<evidence type="ECO:0000256" key="4">
    <source>
        <dbReference type="ARBA" id="ARBA00023136"/>
    </source>
</evidence>
<dbReference type="InterPro" id="IPR033985">
    <property type="entry name" value="SusD-like_N"/>
</dbReference>
<gene>
    <name evidence="8" type="ORF">B0A72_15420</name>
    <name evidence="9" type="ORF">SAMN05444387_2578</name>
</gene>
<feature type="domain" description="SusD-like N-terminal" evidence="7">
    <location>
        <begin position="23"/>
        <end position="225"/>
    </location>
</feature>
<evidence type="ECO:0000256" key="5">
    <source>
        <dbReference type="ARBA" id="ARBA00023237"/>
    </source>
</evidence>
<dbReference type="EMBL" id="MUHB01000015">
    <property type="protein sequence ID" value="OXB03158.1"/>
    <property type="molecule type" value="Genomic_DNA"/>
</dbReference>
<keyword evidence="10" id="KW-1185">Reference proteome</keyword>
<dbReference type="EMBL" id="FRBX01000003">
    <property type="protein sequence ID" value="SHM47181.1"/>
    <property type="molecule type" value="Genomic_DNA"/>
</dbReference>
<dbReference type="Proteomes" id="UP000184216">
    <property type="component" value="Unassembled WGS sequence"/>
</dbReference>
<keyword evidence="5" id="KW-0998">Cell outer membrane</keyword>
<evidence type="ECO:0000259" key="6">
    <source>
        <dbReference type="Pfam" id="PF07980"/>
    </source>
</evidence>
<keyword evidence="4" id="KW-0472">Membrane</keyword>
<evidence type="ECO:0000313" key="11">
    <source>
        <dbReference type="Proteomes" id="UP000198431"/>
    </source>
</evidence>
<evidence type="ECO:0000256" key="1">
    <source>
        <dbReference type="ARBA" id="ARBA00004442"/>
    </source>
</evidence>
<comment type="subcellular location">
    <subcellularLocation>
        <location evidence="1">Cell outer membrane</location>
    </subcellularLocation>
</comment>
<comment type="similarity">
    <text evidence="2">Belongs to the SusD family.</text>
</comment>
<reference evidence="8 11" key="1">
    <citation type="submission" date="2016-11" db="EMBL/GenBank/DDBJ databases">
        <title>Whole genomes of Flavobacteriaceae.</title>
        <authorList>
            <person name="Stine C."/>
            <person name="Li C."/>
            <person name="Tadesse D."/>
        </authorList>
    </citation>
    <scope>NUCLEOTIDE SEQUENCE [LARGE SCALE GENOMIC DNA]</scope>
    <source>
        <strain evidence="8 11">ATCC 19366</strain>
    </source>
</reference>
<dbReference type="AlphaFoldDB" id="A0AB36NYY9"/>
<protein>
    <submittedName>
        <fullName evidence="8">RagB/SusD family nutrient uptake outer membrane protein</fullName>
    </submittedName>
    <submittedName>
        <fullName evidence="9">SusD family protein</fullName>
    </submittedName>
</protein>
<dbReference type="InterPro" id="IPR011990">
    <property type="entry name" value="TPR-like_helical_dom_sf"/>
</dbReference>
<dbReference type="PROSITE" id="PS51257">
    <property type="entry name" value="PROKAR_LIPOPROTEIN"/>
    <property type="match status" value="1"/>
</dbReference>
<sequence length="442" mass="50236">MKNILKYAFFFVTAITTVSCDDYLDVQPIGKVIPETLTDYRAVLTKGYETYPSHKNLASLRGDELLLDPYSFGPDYPFFKDVYHWNDATPDRITTQFQYAALYNTIFYANVIINDANGKLEVSDDKDQLIGEAYALRAYAYFDLLNLFAKPYDAATAGTDKGVPLALKVDLEQAYVPESTARIYEQILSDKEEAKKLLNKDTQSKGLNYRFSKAAIYALETRVFLYQKEWAKAIESADKALAIKSALVDLNATPVLANRYDGVESILALEDVFVVGLKNISYASSELTDAYDQTNDLRYALYFQRFGGDISILKGGEDAQKCSFRTSELYLTKAEASAQLNDLTTAKTTVLTFIKNRYKAAGFNQLSIEIDAMNQTELLDFIGEERHREFAAEGHRWFDLRRNNQKEILHYDGEGNEYKLIENDPRYTIPFPKDARLNNPNL</sequence>
<feature type="domain" description="RagB/SusD" evidence="6">
    <location>
        <begin position="314"/>
        <end position="432"/>
    </location>
</feature>
<evidence type="ECO:0000256" key="2">
    <source>
        <dbReference type="ARBA" id="ARBA00006275"/>
    </source>
</evidence>
<dbReference type="CDD" id="cd08977">
    <property type="entry name" value="SusD"/>
    <property type="match status" value="1"/>
</dbReference>
<organism evidence="8 11">
    <name type="scientific">Flavobacterium pectinovorum</name>
    <dbReference type="NCBI Taxonomy" id="29533"/>
    <lineage>
        <taxon>Bacteria</taxon>
        <taxon>Pseudomonadati</taxon>
        <taxon>Bacteroidota</taxon>
        <taxon>Flavobacteriia</taxon>
        <taxon>Flavobacteriales</taxon>
        <taxon>Flavobacteriaceae</taxon>
        <taxon>Flavobacterium</taxon>
    </lineage>
</organism>
<dbReference type="SUPFAM" id="SSF48452">
    <property type="entry name" value="TPR-like"/>
    <property type="match status" value="1"/>
</dbReference>
<dbReference type="Gene3D" id="1.25.40.390">
    <property type="match status" value="1"/>
</dbReference>
<dbReference type="GO" id="GO:0009279">
    <property type="term" value="C:cell outer membrane"/>
    <property type="evidence" value="ECO:0007669"/>
    <property type="project" value="UniProtKB-SubCell"/>
</dbReference>